<dbReference type="OMA" id="CNNSVIC"/>
<dbReference type="eggNOG" id="ENOG502QYGC">
    <property type="taxonomic scope" value="Eukaryota"/>
</dbReference>
<evidence type="ECO:0008006" key="3">
    <source>
        <dbReference type="Google" id="ProtNLM"/>
    </source>
</evidence>
<dbReference type="HOGENOM" id="CLU_081127_0_0_1"/>
<name>H3H1A0_PHYRM</name>
<dbReference type="VEuPathDB" id="FungiDB:KRP22_12904"/>
<dbReference type="EMBL" id="DS566098">
    <property type="status" value="NOT_ANNOTATED_CDS"/>
    <property type="molecule type" value="Genomic_DNA"/>
</dbReference>
<dbReference type="VEuPathDB" id="FungiDB:KRP23_12617"/>
<dbReference type="EnsemblProtists" id="Phyra84004">
    <property type="protein sequence ID" value="Phyra84004"/>
    <property type="gene ID" value="Phyra84004"/>
</dbReference>
<organism evidence="1 2">
    <name type="scientific">Phytophthora ramorum</name>
    <name type="common">Sudden oak death agent</name>
    <dbReference type="NCBI Taxonomy" id="164328"/>
    <lineage>
        <taxon>Eukaryota</taxon>
        <taxon>Sar</taxon>
        <taxon>Stramenopiles</taxon>
        <taxon>Oomycota</taxon>
        <taxon>Peronosporomycetes</taxon>
        <taxon>Peronosporales</taxon>
        <taxon>Peronosporaceae</taxon>
        <taxon>Phytophthora</taxon>
    </lineage>
</organism>
<dbReference type="PANTHER" id="PTHR38899">
    <property type="entry name" value="DOMAIN OOKINETE PROTEIN, PUTATIVE-RELATED"/>
    <property type="match status" value="1"/>
</dbReference>
<protein>
    <recommendedName>
        <fullName evidence="3">Protein kinase</fullName>
    </recommendedName>
</protein>
<keyword evidence="2" id="KW-1185">Reference proteome</keyword>
<reference evidence="1" key="2">
    <citation type="submission" date="2015-06" db="UniProtKB">
        <authorList>
            <consortium name="EnsemblProtists"/>
        </authorList>
    </citation>
    <scope>IDENTIFICATION</scope>
    <source>
        <strain evidence="1">Pr102</strain>
    </source>
</reference>
<reference evidence="2" key="1">
    <citation type="journal article" date="2006" name="Science">
        <title>Phytophthora genome sequences uncover evolutionary origins and mechanisms of pathogenesis.</title>
        <authorList>
            <person name="Tyler B.M."/>
            <person name="Tripathy S."/>
            <person name="Zhang X."/>
            <person name="Dehal P."/>
            <person name="Jiang R.H."/>
            <person name="Aerts A."/>
            <person name="Arredondo F.D."/>
            <person name="Baxter L."/>
            <person name="Bensasson D."/>
            <person name="Beynon J.L."/>
            <person name="Chapman J."/>
            <person name="Damasceno C.M."/>
            <person name="Dorrance A.E."/>
            <person name="Dou D."/>
            <person name="Dickerman A.W."/>
            <person name="Dubchak I.L."/>
            <person name="Garbelotto M."/>
            <person name="Gijzen M."/>
            <person name="Gordon S.G."/>
            <person name="Govers F."/>
            <person name="Grunwald N.J."/>
            <person name="Huang W."/>
            <person name="Ivors K.L."/>
            <person name="Jones R.W."/>
            <person name="Kamoun S."/>
            <person name="Krampis K."/>
            <person name="Lamour K.H."/>
            <person name="Lee M.K."/>
            <person name="McDonald W.H."/>
            <person name="Medina M."/>
            <person name="Meijer H.J."/>
            <person name="Nordberg E.K."/>
            <person name="Maclean D.J."/>
            <person name="Ospina-Giraldo M.D."/>
            <person name="Morris P.F."/>
            <person name="Phuntumart V."/>
            <person name="Putnam N.H."/>
            <person name="Rash S."/>
            <person name="Rose J.K."/>
            <person name="Sakihama Y."/>
            <person name="Salamov A.A."/>
            <person name="Savidor A."/>
            <person name="Scheuring C.F."/>
            <person name="Smith B.M."/>
            <person name="Sobral B.W."/>
            <person name="Terry A."/>
            <person name="Torto-Alalibo T.A."/>
            <person name="Win J."/>
            <person name="Xu Z."/>
            <person name="Zhang H."/>
            <person name="Grigoriev I.V."/>
            <person name="Rokhsar D.S."/>
            <person name="Boore J.L."/>
        </authorList>
    </citation>
    <scope>NUCLEOTIDE SEQUENCE [LARGE SCALE GENOMIC DNA]</scope>
    <source>
        <strain evidence="2">Pr102</strain>
    </source>
</reference>
<proteinExistence type="predicted"/>
<evidence type="ECO:0000313" key="1">
    <source>
        <dbReference type="EnsemblProtists" id="Phyra84004"/>
    </source>
</evidence>
<sequence>MSKCRAAIGQKPLNSADPLGLEVSSGFAETTKRRETHSPSSLADRTADVCVEDARNSLSLDSYDVGAIMSPRASGKHNPEDVVIFFDWDDTLMASSAIAKLGLCPKYINEEPEIPDDVQAELKELEESVVQLLETALSYGRVVIVTAAETGWVELSASLFMPRLVPFFNGRIKVVSARSTYEYLYPDCPRRWKVEAFNNEVFPVWESYGEENSCGIPRHVISLGDGPTEREALINVKMQAMDACHGKSMKFIAYPKISELQLEVELILANMEHLCTHEGDLDLQITWEMLNGGA</sequence>
<dbReference type="Proteomes" id="UP000005238">
    <property type="component" value="Unassembled WGS sequence"/>
</dbReference>
<accession>H3H1A0</accession>
<evidence type="ECO:0000313" key="2">
    <source>
        <dbReference type="Proteomes" id="UP000005238"/>
    </source>
</evidence>
<dbReference type="PANTHER" id="PTHR38899:SF2">
    <property type="entry name" value="FCP1 HOMOLOGY DOMAIN-CONTAINING PROTEIN"/>
    <property type="match status" value="1"/>
</dbReference>
<dbReference type="InParanoid" id="H3H1A0"/>
<dbReference type="AlphaFoldDB" id="H3H1A0"/>